<keyword evidence="3" id="KW-1185">Reference proteome</keyword>
<protein>
    <submittedName>
        <fullName evidence="2">Zinc finger BED domain containing protein 1</fullName>
    </submittedName>
</protein>
<dbReference type="GO" id="GO:0046983">
    <property type="term" value="F:protein dimerization activity"/>
    <property type="evidence" value="ECO:0007669"/>
    <property type="project" value="InterPro"/>
</dbReference>
<sequence length="92" mass="10534">MDPEPDHEAMLEIKGFLAEPLIPRKADPLEWWEVRALVYHNVCTIMKTRLCIGGHICTSERVFSKTGQIITDRRNRLSPSKCVSLSSKCHLE</sequence>
<reference evidence="2" key="1">
    <citation type="submission" date="2023-04" db="EMBL/GenBank/DDBJ databases">
        <title>Chromosome-level genome of Chaenocephalus aceratus.</title>
        <authorList>
            <person name="Park H."/>
        </authorList>
    </citation>
    <scope>NUCLEOTIDE SEQUENCE</scope>
    <source>
        <strain evidence="2">DE</strain>
        <tissue evidence="2">Muscle</tissue>
    </source>
</reference>
<dbReference type="Pfam" id="PF05699">
    <property type="entry name" value="Dimer_Tnp_hAT"/>
    <property type="match status" value="1"/>
</dbReference>
<dbReference type="InterPro" id="IPR012337">
    <property type="entry name" value="RNaseH-like_sf"/>
</dbReference>
<accession>A0AAD9BL68</accession>
<proteinExistence type="predicted"/>
<comment type="caution">
    <text evidence="2">The sequence shown here is derived from an EMBL/GenBank/DDBJ whole genome shotgun (WGS) entry which is preliminary data.</text>
</comment>
<name>A0AAD9BL68_DISEL</name>
<evidence type="ECO:0000313" key="3">
    <source>
        <dbReference type="Proteomes" id="UP001228049"/>
    </source>
</evidence>
<dbReference type="EMBL" id="JASDAP010000021">
    <property type="protein sequence ID" value="KAK1884867.1"/>
    <property type="molecule type" value="Genomic_DNA"/>
</dbReference>
<evidence type="ECO:0000259" key="1">
    <source>
        <dbReference type="Pfam" id="PF05699"/>
    </source>
</evidence>
<gene>
    <name evidence="2" type="ORF">KUDE01_031064</name>
</gene>
<evidence type="ECO:0000313" key="2">
    <source>
        <dbReference type="EMBL" id="KAK1884867.1"/>
    </source>
</evidence>
<dbReference type="Proteomes" id="UP001228049">
    <property type="component" value="Unassembled WGS sequence"/>
</dbReference>
<dbReference type="AlphaFoldDB" id="A0AAD9BL68"/>
<organism evidence="2 3">
    <name type="scientific">Dissostichus eleginoides</name>
    <name type="common">Patagonian toothfish</name>
    <name type="synonym">Dissostichus amissus</name>
    <dbReference type="NCBI Taxonomy" id="100907"/>
    <lineage>
        <taxon>Eukaryota</taxon>
        <taxon>Metazoa</taxon>
        <taxon>Chordata</taxon>
        <taxon>Craniata</taxon>
        <taxon>Vertebrata</taxon>
        <taxon>Euteleostomi</taxon>
        <taxon>Actinopterygii</taxon>
        <taxon>Neopterygii</taxon>
        <taxon>Teleostei</taxon>
        <taxon>Neoteleostei</taxon>
        <taxon>Acanthomorphata</taxon>
        <taxon>Eupercaria</taxon>
        <taxon>Perciformes</taxon>
        <taxon>Notothenioidei</taxon>
        <taxon>Nototheniidae</taxon>
        <taxon>Dissostichus</taxon>
    </lineage>
</organism>
<dbReference type="InterPro" id="IPR008906">
    <property type="entry name" value="HATC_C_dom"/>
</dbReference>
<feature type="domain" description="HAT C-terminal dimerisation" evidence="1">
    <location>
        <begin position="15"/>
        <end position="80"/>
    </location>
</feature>
<dbReference type="SUPFAM" id="SSF53098">
    <property type="entry name" value="Ribonuclease H-like"/>
    <property type="match status" value="1"/>
</dbReference>